<keyword evidence="4" id="KW-1185">Reference proteome</keyword>
<dbReference type="CDD" id="cd05233">
    <property type="entry name" value="SDR_c"/>
    <property type="match status" value="1"/>
</dbReference>
<dbReference type="PRINTS" id="PR00081">
    <property type="entry name" value="GDHRDH"/>
</dbReference>
<accession>A0A897MWW0</accession>
<keyword evidence="2" id="KW-0560">Oxidoreductase</keyword>
<comment type="similarity">
    <text evidence="1">Belongs to the short-chain dehydrogenases/reductases (SDR) family.</text>
</comment>
<dbReference type="PANTHER" id="PTHR42760:SF115">
    <property type="entry name" value="3-OXOACYL-[ACYL-CARRIER-PROTEIN] REDUCTASE FABG"/>
    <property type="match status" value="1"/>
</dbReference>
<dbReference type="Pfam" id="PF13561">
    <property type="entry name" value="adh_short_C2"/>
    <property type="match status" value="1"/>
</dbReference>
<dbReference type="EMBL" id="CP064786">
    <property type="protein sequence ID" value="QSG03399.1"/>
    <property type="molecule type" value="Genomic_DNA"/>
</dbReference>
<proteinExistence type="inferred from homology"/>
<evidence type="ECO:0000313" key="3">
    <source>
        <dbReference type="EMBL" id="QSG03399.1"/>
    </source>
</evidence>
<dbReference type="InterPro" id="IPR036291">
    <property type="entry name" value="NAD(P)-bd_dom_sf"/>
</dbReference>
<protein>
    <submittedName>
        <fullName evidence="3">Short-chain alcohol dehydrogenase</fullName>
    </submittedName>
</protein>
<evidence type="ECO:0000313" key="4">
    <source>
        <dbReference type="Proteomes" id="UP000663586"/>
    </source>
</evidence>
<dbReference type="PANTHER" id="PTHR42760">
    <property type="entry name" value="SHORT-CHAIN DEHYDROGENASES/REDUCTASES FAMILY MEMBER"/>
    <property type="match status" value="1"/>
</dbReference>
<organism evidence="3 4">
    <name type="scientific">Natranaeroarchaeum sulfidigenes</name>
    <dbReference type="NCBI Taxonomy" id="2784880"/>
    <lineage>
        <taxon>Archaea</taxon>
        <taxon>Methanobacteriati</taxon>
        <taxon>Methanobacteriota</taxon>
        <taxon>Stenosarchaea group</taxon>
        <taxon>Halobacteria</taxon>
        <taxon>Halobacteriales</taxon>
        <taxon>Natronoarchaeaceae</taxon>
        <taxon>Natranaeroarchaeum</taxon>
    </lineage>
</organism>
<dbReference type="SUPFAM" id="SSF51735">
    <property type="entry name" value="NAD(P)-binding Rossmann-fold domains"/>
    <property type="match status" value="1"/>
</dbReference>
<dbReference type="GO" id="GO:0016616">
    <property type="term" value="F:oxidoreductase activity, acting on the CH-OH group of donors, NAD or NADP as acceptor"/>
    <property type="evidence" value="ECO:0007669"/>
    <property type="project" value="TreeGrafter"/>
</dbReference>
<dbReference type="Proteomes" id="UP000663586">
    <property type="component" value="Chromosome"/>
</dbReference>
<dbReference type="InterPro" id="IPR002347">
    <property type="entry name" value="SDR_fam"/>
</dbReference>
<evidence type="ECO:0000256" key="1">
    <source>
        <dbReference type="ARBA" id="ARBA00006484"/>
    </source>
</evidence>
<dbReference type="KEGG" id="hara:AArcS_2202"/>
<dbReference type="Gene3D" id="3.40.50.720">
    <property type="entry name" value="NAD(P)-binding Rossmann-like Domain"/>
    <property type="match status" value="1"/>
</dbReference>
<evidence type="ECO:0000256" key="2">
    <source>
        <dbReference type="ARBA" id="ARBA00023002"/>
    </source>
</evidence>
<reference evidence="3" key="1">
    <citation type="submission" date="2020-11" db="EMBL/GenBank/DDBJ databases">
        <title>Carbohydrate-dependent, anaerobic sulfur respiration: A novel catabolism in halophilic archaea.</title>
        <authorList>
            <person name="Sorokin D.Y."/>
            <person name="Messina E."/>
            <person name="Smedile F."/>
            <person name="La Cono V."/>
            <person name="Hallsworth J.E."/>
            <person name="Yakimov M.M."/>
        </authorList>
    </citation>
    <scope>NUCLEOTIDE SEQUENCE</scope>
    <source>
        <strain evidence="3">AArc-S</strain>
    </source>
</reference>
<name>A0A897MWW0_9EURY</name>
<dbReference type="AlphaFoldDB" id="A0A897MWW0"/>
<sequence>MMTNSLAAKLGPEDIRINAIHPAVIETKMETEDVAILGTEAEDDFIEGIPLGRAGQPGTVAGTVADIALYLASDLSSCTSGEALLYMRHDKQAVSRRSRNEVSDPTVSAHWIDMPCARIKGCDRLVRPRISHADDGTP</sequence>
<gene>
    <name evidence="3" type="primary">fabG9</name>
    <name evidence="3" type="ORF">AArcS_2202</name>
</gene>